<dbReference type="EMBL" id="JACHOR010000004">
    <property type="protein sequence ID" value="MBB5747078.1"/>
    <property type="molecule type" value="Genomic_DNA"/>
</dbReference>
<proteinExistence type="predicted"/>
<keyword evidence="1" id="KW-1133">Transmembrane helix</keyword>
<feature type="transmembrane region" description="Helical" evidence="1">
    <location>
        <begin position="35"/>
        <end position="55"/>
    </location>
</feature>
<keyword evidence="1" id="KW-0472">Membrane</keyword>
<name>A0A7W9CKG7_9CAUL</name>
<keyword evidence="3" id="KW-1185">Reference proteome</keyword>
<evidence type="ECO:0000256" key="1">
    <source>
        <dbReference type="SAM" id="Phobius"/>
    </source>
</evidence>
<feature type="transmembrane region" description="Helical" evidence="1">
    <location>
        <begin position="7"/>
        <end position="29"/>
    </location>
</feature>
<accession>A0A7W9CKG7</accession>
<dbReference type="RefSeq" id="WP_183214024.1">
    <property type="nucleotide sequence ID" value="NZ_JACHOR010000004.1"/>
</dbReference>
<organism evidence="2 3">
    <name type="scientific">Brevundimonas variabilis</name>
    <dbReference type="NCBI Taxonomy" id="74312"/>
    <lineage>
        <taxon>Bacteria</taxon>
        <taxon>Pseudomonadati</taxon>
        <taxon>Pseudomonadota</taxon>
        <taxon>Alphaproteobacteria</taxon>
        <taxon>Caulobacterales</taxon>
        <taxon>Caulobacteraceae</taxon>
        <taxon>Brevundimonas</taxon>
    </lineage>
</organism>
<reference evidence="2 3" key="1">
    <citation type="submission" date="2020-08" db="EMBL/GenBank/DDBJ databases">
        <title>Genomic Encyclopedia of Type Strains, Phase IV (KMG-IV): sequencing the most valuable type-strain genomes for metagenomic binning, comparative biology and taxonomic classification.</title>
        <authorList>
            <person name="Goeker M."/>
        </authorList>
    </citation>
    <scope>NUCLEOTIDE SEQUENCE [LARGE SCALE GENOMIC DNA]</scope>
    <source>
        <strain evidence="2 3">DSM 4737</strain>
    </source>
</reference>
<protein>
    <submittedName>
        <fullName evidence="2">Uncharacterized protein</fullName>
    </submittedName>
</protein>
<keyword evidence="1" id="KW-0812">Transmembrane</keyword>
<comment type="caution">
    <text evidence="2">The sequence shown here is derived from an EMBL/GenBank/DDBJ whole genome shotgun (WGS) entry which is preliminary data.</text>
</comment>
<gene>
    <name evidence="2" type="ORF">GGR13_002685</name>
</gene>
<evidence type="ECO:0000313" key="2">
    <source>
        <dbReference type="EMBL" id="MBB5747078.1"/>
    </source>
</evidence>
<sequence length="61" mass="6141">MTRADDCLIVSGITGALALALSLMLGVKLISPTRFAQGLGGLLIGLTLVKAFLLLSGADLG</sequence>
<evidence type="ECO:0000313" key="3">
    <source>
        <dbReference type="Proteomes" id="UP000545037"/>
    </source>
</evidence>
<dbReference type="AlphaFoldDB" id="A0A7W9CKG7"/>
<dbReference type="Proteomes" id="UP000545037">
    <property type="component" value="Unassembled WGS sequence"/>
</dbReference>